<keyword evidence="9" id="KW-0819">tRNA processing</keyword>
<evidence type="ECO:0000256" key="5">
    <source>
        <dbReference type="ARBA" id="ARBA00007823"/>
    </source>
</evidence>
<keyword evidence="15" id="KW-0809">Transit peptide</keyword>
<dbReference type="Proteomes" id="UP000027135">
    <property type="component" value="Unassembled WGS sequence"/>
</dbReference>
<gene>
    <name evidence="27" type="ORF">L798_02147</name>
</gene>
<evidence type="ECO:0000256" key="3">
    <source>
        <dbReference type="ARBA" id="ARBA00004123"/>
    </source>
</evidence>
<evidence type="ECO:0000256" key="19">
    <source>
        <dbReference type="ARBA" id="ARBA00030729"/>
    </source>
</evidence>
<evidence type="ECO:0000256" key="4">
    <source>
        <dbReference type="ARBA" id="ARBA00004305"/>
    </source>
</evidence>
<dbReference type="GO" id="GO:0042645">
    <property type="term" value="C:mitochondrial nucleoid"/>
    <property type="evidence" value="ECO:0007669"/>
    <property type="project" value="UniProtKB-ARBA"/>
</dbReference>
<evidence type="ECO:0000256" key="24">
    <source>
        <dbReference type="SAM" id="MobiDB-lite"/>
    </source>
</evidence>
<dbReference type="Pfam" id="PF13691">
    <property type="entry name" value="Lactamase_B_4"/>
    <property type="match status" value="1"/>
</dbReference>
<comment type="subunit">
    <text evidence="23">Homodimer. Interacts with PTCD1.</text>
</comment>
<dbReference type="PANTHER" id="PTHR12553">
    <property type="entry name" value="ZINC PHOSPHODIESTERASE ELAC PROTEIN 2"/>
    <property type="match status" value="1"/>
</dbReference>
<dbReference type="FunFam" id="3.60.15.10:FF:000014">
    <property type="entry name" value="Zinc phosphodiesterase ELAC protein 2"/>
    <property type="match status" value="1"/>
</dbReference>
<dbReference type="InterPro" id="IPR001279">
    <property type="entry name" value="Metallo-B-lactamas"/>
</dbReference>
<feature type="domain" description="Metallo-beta-lactamase" evidence="25">
    <location>
        <begin position="606"/>
        <end position="812"/>
    </location>
</feature>
<evidence type="ECO:0000256" key="15">
    <source>
        <dbReference type="ARBA" id="ARBA00022946"/>
    </source>
</evidence>
<evidence type="ECO:0000259" key="26">
    <source>
        <dbReference type="Pfam" id="PF13691"/>
    </source>
</evidence>
<dbReference type="Gene3D" id="3.60.15.10">
    <property type="entry name" value="Ribonuclease Z/Hydroxyacylglutathione hydrolase-like"/>
    <property type="match status" value="2"/>
</dbReference>
<dbReference type="Pfam" id="PF12706">
    <property type="entry name" value="Lactamase_B_2"/>
    <property type="match status" value="1"/>
</dbReference>
<comment type="cofactor">
    <cofactor evidence="2">
        <name>Zn(2+)</name>
        <dbReference type="ChEBI" id="CHEBI:29105"/>
    </cofactor>
</comment>
<evidence type="ECO:0000313" key="27">
    <source>
        <dbReference type="EMBL" id="KDR22992.1"/>
    </source>
</evidence>
<evidence type="ECO:0000256" key="8">
    <source>
        <dbReference type="ARBA" id="ARBA00022553"/>
    </source>
</evidence>
<sequence length="885" mass="99527">MYFSVSNVPLSYVRSFKSYLGKLYYSKQHNLKQILLTMPRDTGHTEILQKQRQKCKVKGQKYTPGTVSLQVLGSGAKGAPRSLYVFTDQSRYLFNCGEGTQRLAHEHKMKLSKLEHIFITHPTWENIGGLPGLALTIQDVGVPEITLHGPAGTDEIFRATQRFVILKYLSVKMACCPAGGYFEDSVMTVHYLPITSTTVTAMNDLNDNMENPQLTAGGQVVLPGGTDNKEESDDVDYYAHERKRKKYRHSVDRSSETKRLRSDARKEPVALSYICQLKPRPGTLCLERCVDRRVPPGPLLGKLKAGEDVTLPDGTLVKSADVRLPDDPGPIFIVVDCPSLDYVDSLVNNSAFSRHQAAAASEIDLAFLVVHFTPESVMKDSRYRQWMEQFSPSTYQLTINESNSCMGSVAVHRIQHKLHLLHQGIFPFLQDTSIPLEDTGCSEENGIVRTVSVPEQDGKERDSLSRTTSWSEDGGSPDLSIGEEGALIKEDSNDITERSLTSYKNDSNIFSLIQARTFCSIHLRPRRGVDRQGELKLFPKQYIEETRCVDGFPEVLAELKQMLMETQVDPLRKFPQVLFLGTGSCIPNKTRNTSSILIHTSKDDCILLDCGEGTYGQLVRFYGPREVDAVLRKLRAVFISHLHADHHIGLVGLLKGRKRALPQSQVFLIAPRQIMSWLNLYHCCFEPVLQEFMLVANGVLQMGMKNIKADVYSQLLASLHMSDISTVSVRHCPNAFGVAFSHSDGWKITYSGDTMPCDDLVELGIGSDLLIHEATMEDELLEEAQTKLHSTTSQAIEMGQRMGAKFTLLTHFSQRYARLPRFNANFTKDVGVAFDNMQVSLGELPLLPMMFPSLRLMFAEHYEEMEQKAARRLQKQEFEQQKIRS</sequence>
<evidence type="ECO:0000256" key="23">
    <source>
        <dbReference type="ARBA" id="ARBA00047136"/>
    </source>
</evidence>
<keyword evidence="12" id="KW-0255">Endonuclease</keyword>
<keyword evidence="11" id="KW-0479">Metal-binding</keyword>
<evidence type="ECO:0000256" key="16">
    <source>
        <dbReference type="ARBA" id="ARBA00023128"/>
    </source>
</evidence>
<dbReference type="InParanoid" id="A0A067RGU1"/>
<dbReference type="InterPro" id="IPR027794">
    <property type="entry name" value="tRNase_Z_dom"/>
</dbReference>
<name>A0A067RGU1_ZOONE</name>
<protein>
    <recommendedName>
        <fullName evidence="7">Zinc phosphodiesterase ELAC protein 2</fullName>
        <ecNumber evidence="6">3.1.26.11</ecNumber>
    </recommendedName>
    <alternativeName>
        <fullName evidence="21">ElaC homolog protein 2</fullName>
    </alternativeName>
    <alternativeName>
        <fullName evidence="19">Ribonuclease Z 2</fullName>
    </alternativeName>
    <alternativeName>
        <fullName evidence="20">tRNA 3 endonuclease 2</fullName>
    </alternativeName>
    <alternativeName>
        <fullName evidence="18">tRNase Z 2</fullName>
    </alternativeName>
</protein>
<dbReference type="SUPFAM" id="SSF56281">
    <property type="entry name" value="Metallo-hydrolase/oxidoreductase"/>
    <property type="match status" value="2"/>
</dbReference>
<evidence type="ECO:0000259" key="25">
    <source>
        <dbReference type="Pfam" id="PF12706"/>
    </source>
</evidence>
<comment type="similarity">
    <text evidence="5">Belongs to the RNase Z family.</text>
</comment>
<dbReference type="eggNOG" id="KOG2121">
    <property type="taxonomic scope" value="Eukaryota"/>
</dbReference>
<evidence type="ECO:0000256" key="20">
    <source>
        <dbReference type="ARBA" id="ARBA00032104"/>
    </source>
</evidence>
<evidence type="ECO:0000256" key="12">
    <source>
        <dbReference type="ARBA" id="ARBA00022759"/>
    </source>
</evidence>
<evidence type="ECO:0000256" key="9">
    <source>
        <dbReference type="ARBA" id="ARBA00022694"/>
    </source>
</evidence>
<evidence type="ECO:0000256" key="13">
    <source>
        <dbReference type="ARBA" id="ARBA00022801"/>
    </source>
</evidence>
<evidence type="ECO:0000256" key="10">
    <source>
        <dbReference type="ARBA" id="ARBA00022722"/>
    </source>
</evidence>
<comment type="subcellular location">
    <subcellularLocation>
        <location evidence="4">Mitochondrion matrix</location>
    </subcellularLocation>
    <subcellularLocation>
        <location evidence="3">Nucleus</location>
    </subcellularLocation>
</comment>
<dbReference type="PANTHER" id="PTHR12553:SF49">
    <property type="entry name" value="ZINC PHOSPHODIESTERASE ELAC PROTEIN 2"/>
    <property type="match status" value="1"/>
</dbReference>
<dbReference type="GO" id="GO:0005634">
    <property type="term" value="C:nucleus"/>
    <property type="evidence" value="ECO:0007669"/>
    <property type="project" value="UniProtKB-SubCell"/>
</dbReference>
<dbReference type="InterPro" id="IPR047151">
    <property type="entry name" value="RNZ2-like"/>
</dbReference>
<feature type="region of interest" description="Disordered" evidence="24">
    <location>
        <begin position="208"/>
        <end position="234"/>
    </location>
</feature>
<dbReference type="FunCoup" id="A0A067RGU1">
    <property type="interactions" value="1779"/>
</dbReference>
<dbReference type="OMA" id="INYICQL"/>
<keyword evidence="14" id="KW-0862">Zinc</keyword>
<evidence type="ECO:0000256" key="6">
    <source>
        <dbReference type="ARBA" id="ARBA00012477"/>
    </source>
</evidence>
<accession>A0A067RGU1</accession>
<dbReference type="AlphaFoldDB" id="A0A067RGU1"/>
<evidence type="ECO:0000256" key="18">
    <source>
        <dbReference type="ARBA" id="ARBA00030689"/>
    </source>
</evidence>
<evidence type="ECO:0000313" key="28">
    <source>
        <dbReference type="Proteomes" id="UP000027135"/>
    </source>
</evidence>
<keyword evidence="17" id="KW-0539">Nucleus</keyword>
<dbReference type="InterPro" id="IPR036866">
    <property type="entry name" value="RibonucZ/Hydroxyglut_hydro"/>
</dbReference>
<keyword evidence="13" id="KW-0378">Hydrolase</keyword>
<organism evidence="27 28">
    <name type="scientific">Zootermopsis nevadensis</name>
    <name type="common">Dampwood termite</name>
    <dbReference type="NCBI Taxonomy" id="136037"/>
    <lineage>
        <taxon>Eukaryota</taxon>
        <taxon>Metazoa</taxon>
        <taxon>Ecdysozoa</taxon>
        <taxon>Arthropoda</taxon>
        <taxon>Hexapoda</taxon>
        <taxon>Insecta</taxon>
        <taxon>Pterygota</taxon>
        <taxon>Neoptera</taxon>
        <taxon>Polyneoptera</taxon>
        <taxon>Dictyoptera</taxon>
        <taxon>Blattodea</taxon>
        <taxon>Blattoidea</taxon>
        <taxon>Termitoidae</taxon>
        <taxon>Termopsidae</taxon>
        <taxon>Zootermopsis</taxon>
    </lineage>
</organism>
<comment type="catalytic activity">
    <reaction evidence="1">
        <text>Endonucleolytic cleavage of RNA, removing extra 3' nucleotides from tRNA precursor, generating 3' termini of tRNAs. A 3'-hydroxy group is left at the tRNA terminus and a 5'-phosphoryl group is left at the trailer molecule.</text>
        <dbReference type="EC" id="3.1.26.11"/>
    </reaction>
</comment>
<dbReference type="GO" id="GO:0046872">
    <property type="term" value="F:metal ion binding"/>
    <property type="evidence" value="ECO:0007669"/>
    <property type="project" value="UniProtKB-KW"/>
</dbReference>
<keyword evidence="8" id="KW-0597">Phosphoprotein</keyword>
<keyword evidence="10" id="KW-0540">Nuclease</keyword>
<evidence type="ECO:0000256" key="1">
    <source>
        <dbReference type="ARBA" id="ARBA00000402"/>
    </source>
</evidence>
<dbReference type="EC" id="3.1.26.11" evidence="6"/>
<dbReference type="GO" id="GO:0042781">
    <property type="term" value="F:3'-tRNA processing endoribonuclease activity"/>
    <property type="evidence" value="ECO:0007669"/>
    <property type="project" value="UniProtKB-EC"/>
</dbReference>
<evidence type="ECO:0000256" key="2">
    <source>
        <dbReference type="ARBA" id="ARBA00001947"/>
    </source>
</evidence>
<comment type="function">
    <text evidence="22">Zinc phosphodiesterase, which displays mitochondrial tRNA 3'-processing endonuclease activity. Involved in tRNA maturation, by removing a 3'-trailer from precursor tRNA. Associates with mitochondrial DNA complexes at the nucleoids to initiate RNA processing and ribosome assembly.</text>
</comment>
<dbReference type="CDD" id="cd07718">
    <property type="entry name" value="RNaseZ_ELAC1_ELAC2-C-term-like_MBL-fold"/>
    <property type="match status" value="1"/>
</dbReference>
<evidence type="ECO:0000256" key="11">
    <source>
        <dbReference type="ARBA" id="ARBA00022723"/>
    </source>
</evidence>
<feature type="region of interest" description="Disordered" evidence="24">
    <location>
        <begin position="452"/>
        <end position="483"/>
    </location>
</feature>
<evidence type="ECO:0000256" key="22">
    <source>
        <dbReference type="ARBA" id="ARBA00046098"/>
    </source>
</evidence>
<evidence type="ECO:0000256" key="21">
    <source>
        <dbReference type="ARBA" id="ARBA00032616"/>
    </source>
</evidence>
<reference evidence="27 28" key="1">
    <citation type="journal article" date="2014" name="Nat. Commun.">
        <title>Molecular traces of alternative social organization in a termite genome.</title>
        <authorList>
            <person name="Terrapon N."/>
            <person name="Li C."/>
            <person name="Robertson H.M."/>
            <person name="Ji L."/>
            <person name="Meng X."/>
            <person name="Booth W."/>
            <person name="Chen Z."/>
            <person name="Childers C.P."/>
            <person name="Glastad K.M."/>
            <person name="Gokhale K."/>
            <person name="Gowin J."/>
            <person name="Gronenberg W."/>
            <person name="Hermansen R.A."/>
            <person name="Hu H."/>
            <person name="Hunt B.G."/>
            <person name="Huylmans A.K."/>
            <person name="Khalil S.M."/>
            <person name="Mitchell R.D."/>
            <person name="Munoz-Torres M.C."/>
            <person name="Mustard J.A."/>
            <person name="Pan H."/>
            <person name="Reese J.T."/>
            <person name="Scharf M.E."/>
            <person name="Sun F."/>
            <person name="Vogel H."/>
            <person name="Xiao J."/>
            <person name="Yang W."/>
            <person name="Yang Z."/>
            <person name="Yang Z."/>
            <person name="Zhou J."/>
            <person name="Zhu J."/>
            <person name="Brent C.S."/>
            <person name="Elsik C.G."/>
            <person name="Goodisman M.A."/>
            <person name="Liberles D.A."/>
            <person name="Roe R.M."/>
            <person name="Vargo E.L."/>
            <person name="Vilcinskas A."/>
            <person name="Wang J."/>
            <person name="Bornberg-Bauer E."/>
            <person name="Korb J."/>
            <person name="Zhang G."/>
            <person name="Liebig J."/>
        </authorList>
    </citation>
    <scope>NUCLEOTIDE SEQUENCE [LARGE SCALE GENOMIC DNA]</scope>
    <source>
        <tissue evidence="27">Whole organism</tissue>
    </source>
</reference>
<keyword evidence="28" id="KW-1185">Reference proteome</keyword>
<evidence type="ECO:0000256" key="7">
    <source>
        <dbReference type="ARBA" id="ARBA00013357"/>
    </source>
</evidence>
<dbReference type="STRING" id="136037.A0A067RGU1"/>
<dbReference type="EMBL" id="KK852478">
    <property type="protein sequence ID" value="KDR22992.1"/>
    <property type="molecule type" value="Genomic_DNA"/>
</dbReference>
<dbReference type="GO" id="GO:1990180">
    <property type="term" value="P:mitochondrial tRNA 3'-end processing"/>
    <property type="evidence" value="ECO:0007669"/>
    <property type="project" value="TreeGrafter"/>
</dbReference>
<proteinExistence type="inferred from homology"/>
<evidence type="ECO:0000256" key="17">
    <source>
        <dbReference type="ARBA" id="ARBA00023242"/>
    </source>
</evidence>
<keyword evidence="16" id="KW-0496">Mitochondrion</keyword>
<feature type="domain" description="tRNase Z endonuclease" evidence="26">
    <location>
        <begin position="82"/>
        <end position="129"/>
    </location>
</feature>
<evidence type="ECO:0000256" key="14">
    <source>
        <dbReference type="ARBA" id="ARBA00022833"/>
    </source>
</evidence>